<dbReference type="Proteomes" id="UP001527925">
    <property type="component" value="Unassembled WGS sequence"/>
</dbReference>
<organism evidence="4 5">
    <name type="scientific">Polyrhizophydium stewartii</name>
    <dbReference type="NCBI Taxonomy" id="2732419"/>
    <lineage>
        <taxon>Eukaryota</taxon>
        <taxon>Fungi</taxon>
        <taxon>Fungi incertae sedis</taxon>
        <taxon>Chytridiomycota</taxon>
        <taxon>Chytridiomycota incertae sedis</taxon>
        <taxon>Chytridiomycetes</taxon>
        <taxon>Rhizophydiales</taxon>
        <taxon>Rhizophydiales incertae sedis</taxon>
        <taxon>Polyrhizophydium</taxon>
    </lineage>
</organism>
<feature type="transmembrane region" description="Helical" evidence="2">
    <location>
        <begin position="505"/>
        <end position="527"/>
    </location>
</feature>
<feature type="transmembrane region" description="Helical" evidence="2">
    <location>
        <begin position="210"/>
        <end position="228"/>
    </location>
</feature>
<protein>
    <submittedName>
        <fullName evidence="4">Uncharacterized protein</fullName>
    </submittedName>
</protein>
<proteinExistence type="predicted"/>
<feature type="transmembrane region" description="Helical" evidence="2">
    <location>
        <begin position="302"/>
        <end position="323"/>
    </location>
</feature>
<keyword evidence="3" id="KW-0732">Signal</keyword>
<feature type="transmembrane region" description="Helical" evidence="2">
    <location>
        <begin position="65"/>
        <end position="86"/>
    </location>
</feature>
<keyword evidence="2" id="KW-0812">Transmembrane</keyword>
<evidence type="ECO:0000313" key="5">
    <source>
        <dbReference type="Proteomes" id="UP001527925"/>
    </source>
</evidence>
<feature type="compositionally biased region" description="Basic and acidic residues" evidence="1">
    <location>
        <begin position="552"/>
        <end position="577"/>
    </location>
</feature>
<feature type="compositionally biased region" description="Basic and acidic residues" evidence="1">
    <location>
        <begin position="688"/>
        <end position="699"/>
    </location>
</feature>
<feature type="compositionally biased region" description="Low complexity" evidence="1">
    <location>
        <begin position="595"/>
        <end position="612"/>
    </location>
</feature>
<feature type="region of interest" description="Disordered" evidence="1">
    <location>
        <begin position="677"/>
        <end position="783"/>
    </location>
</feature>
<feature type="signal peptide" evidence="3">
    <location>
        <begin position="1"/>
        <end position="21"/>
    </location>
</feature>
<gene>
    <name evidence="4" type="ORF">HK105_203643</name>
</gene>
<feature type="chain" id="PRO_5045949738" evidence="3">
    <location>
        <begin position="22"/>
        <end position="783"/>
    </location>
</feature>
<feature type="transmembrane region" description="Helical" evidence="2">
    <location>
        <begin position="475"/>
        <end position="493"/>
    </location>
</feature>
<evidence type="ECO:0000256" key="3">
    <source>
        <dbReference type="SAM" id="SignalP"/>
    </source>
</evidence>
<evidence type="ECO:0000256" key="2">
    <source>
        <dbReference type="SAM" id="Phobius"/>
    </source>
</evidence>
<feature type="transmembrane region" description="Helical" evidence="2">
    <location>
        <begin position="335"/>
        <end position="358"/>
    </location>
</feature>
<name>A0ABR4NBQ1_9FUNG</name>
<keyword evidence="5" id="KW-1185">Reference proteome</keyword>
<accession>A0ABR4NBQ1</accession>
<sequence length="783" mass="81832">MAMQAGAVAGFGVFMAGFCISASTTSFEAIDPSLTICMACSICSHSAHASIAARSWLSELPEPRWMCVFEAALVVVVPFFAGGAVFSGITTAISSPDILGSAPLSLLVSGAAVATASLACFAFVRATRGARVSPCSGGDAHQNKPYRWMLLILWSTEWSGDARLWDFERHFTQHPSSSAKRALVSFLWGTAWFSLAITLFGIGLRHDPGSGVAVSFAVALAVSLAGMHGFVQMRWLIFGALLVVGSAAALLLSGAVVVEMIGSGRFASLAVAAGAIFGAFSLACLTTVLVTRTTHFGNSRIWILAALVVSAIGWIVVVAGVAMSGGKPGLAAAPVVQYLQITVPGGLSCVAMLFVHFYGRCFSKQGRSEKRLEAPKTASKPSRFEFLKRWTSRLTNGSSESGSVEQGSNLAPPIVVVHEPELQEAGNNGIPATQTAEPASVGLDTQISPTAEAGQEVGDELTSERARSEGTQMHSYVVLACQVTAVMAGTTIVSGPADPLRTSSVITIVGSVLSIVGCCVYVAHVYCIHMHGASEGDAQSDDTPRVATESPTKPESKETHIGGELHVDATSEAKESNATEVDDDAKTETKSEAGLSTSSVLPSTVSLSDTTSKATSPPKPQPPTRKHSDNESSDTSVLQKRADALTLEPLQVESLALSPATVAAAVLSVATLQSMAAKSITDSPGMAKDGRTDPTDRTVDQASPDFSPSTAIATDEGLTRSSDSTEPPHHMAAGLQPQPDARRPWQQSDESEQGDAESLLGPHKASRYLKRDEAALSLDDIDE</sequence>
<feature type="region of interest" description="Disordered" evidence="1">
    <location>
        <begin position="534"/>
        <end position="638"/>
    </location>
</feature>
<feature type="compositionally biased region" description="Polar residues" evidence="1">
    <location>
        <begin position="700"/>
        <end position="712"/>
    </location>
</feature>
<keyword evidence="2" id="KW-1133">Transmembrane helix</keyword>
<feature type="transmembrane region" description="Helical" evidence="2">
    <location>
        <begin position="106"/>
        <end position="124"/>
    </location>
</feature>
<dbReference type="EMBL" id="JADGIZ020000014">
    <property type="protein sequence ID" value="KAL2916864.1"/>
    <property type="molecule type" value="Genomic_DNA"/>
</dbReference>
<evidence type="ECO:0000313" key="4">
    <source>
        <dbReference type="EMBL" id="KAL2916864.1"/>
    </source>
</evidence>
<feature type="transmembrane region" description="Helical" evidence="2">
    <location>
        <begin position="182"/>
        <end position="204"/>
    </location>
</feature>
<comment type="caution">
    <text evidence="4">The sequence shown here is derived from an EMBL/GenBank/DDBJ whole genome shotgun (WGS) entry which is preliminary data.</text>
</comment>
<evidence type="ECO:0000256" key="1">
    <source>
        <dbReference type="SAM" id="MobiDB-lite"/>
    </source>
</evidence>
<keyword evidence="2" id="KW-0472">Membrane</keyword>
<feature type="transmembrane region" description="Helical" evidence="2">
    <location>
        <begin position="269"/>
        <end position="290"/>
    </location>
</feature>
<reference evidence="4 5" key="1">
    <citation type="submission" date="2023-09" db="EMBL/GenBank/DDBJ databases">
        <title>Pangenome analysis of Batrachochytrium dendrobatidis and related Chytrids.</title>
        <authorList>
            <person name="Yacoub M.N."/>
            <person name="Stajich J.E."/>
            <person name="James T.Y."/>
        </authorList>
    </citation>
    <scope>NUCLEOTIDE SEQUENCE [LARGE SCALE GENOMIC DNA]</scope>
    <source>
        <strain evidence="4 5">JEL0888</strain>
    </source>
</reference>
<feature type="transmembrane region" description="Helical" evidence="2">
    <location>
        <begin position="235"/>
        <end position="257"/>
    </location>
</feature>